<feature type="chain" id="PRO_5011647933" evidence="2">
    <location>
        <begin position="26"/>
        <end position="386"/>
    </location>
</feature>
<organism evidence="4 5">
    <name type="scientific">Desulfoscipio geothermicus DSM 3669</name>
    <dbReference type="NCBI Taxonomy" id="1121426"/>
    <lineage>
        <taxon>Bacteria</taxon>
        <taxon>Bacillati</taxon>
        <taxon>Bacillota</taxon>
        <taxon>Clostridia</taxon>
        <taxon>Eubacteriales</taxon>
        <taxon>Desulfallaceae</taxon>
        <taxon>Desulfoscipio</taxon>
    </lineage>
</organism>
<keyword evidence="1" id="KW-0677">Repeat</keyword>
<gene>
    <name evidence="4" type="ORF">SAMN05660706_12738</name>
</gene>
<dbReference type="InterPro" id="IPR001119">
    <property type="entry name" value="SLH_dom"/>
</dbReference>
<dbReference type="PANTHER" id="PTHR43308">
    <property type="entry name" value="OUTER MEMBRANE PROTEIN ALPHA-RELATED"/>
    <property type="match status" value="1"/>
</dbReference>
<keyword evidence="5" id="KW-1185">Reference proteome</keyword>
<protein>
    <submittedName>
        <fullName evidence="4">S-layer homology domain-containing protein</fullName>
    </submittedName>
</protein>
<dbReference type="STRING" id="39060.SAMN05660706_12738"/>
<evidence type="ECO:0000313" key="5">
    <source>
        <dbReference type="Proteomes" id="UP000199584"/>
    </source>
</evidence>
<dbReference type="PANTHER" id="PTHR43308:SF5">
    <property type="entry name" value="S-LAYER PROTEIN _ PEPTIDOGLYCAN ENDO-BETA-N-ACETYLGLUCOSAMINIDASE"/>
    <property type="match status" value="1"/>
</dbReference>
<accession>A0A1I6E6F8</accession>
<dbReference type="Pfam" id="PF00395">
    <property type="entry name" value="SLH"/>
    <property type="match status" value="2"/>
</dbReference>
<evidence type="ECO:0000313" key="4">
    <source>
        <dbReference type="EMBL" id="SFR13334.1"/>
    </source>
</evidence>
<proteinExistence type="predicted"/>
<feature type="signal peptide" evidence="2">
    <location>
        <begin position="1"/>
        <end position="25"/>
    </location>
</feature>
<dbReference type="PROSITE" id="PS51272">
    <property type="entry name" value="SLH"/>
    <property type="match status" value="2"/>
</dbReference>
<feature type="domain" description="SLH" evidence="3">
    <location>
        <begin position="166"/>
        <end position="229"/>
    </location>
</feature>
<evidence type="ECO:0000259" key="3">
    <source>
        <dbReference type="PROSITE" id="PS51272"/>
    </source>
</evidence>
<dbReference type="EMBL" id="FOYM01000027">
    <property type="protein sequence ID" value="SFR13334.1"/>
    <property type="molecule type" value="Genomic_DNA"/>
</dbReference>
<evidence type="ECO:0000256" key="2">
    <source>
        <dbReference type="SAM" id="SignalP"/>
    </source>
</evidence>
<dbReference type="AlphaFoldDB" id="A0A1I6E6F8"/>
<keyword evidence="2" id="KW-0732">Signal</keyword>
<evidence type="ECO:0000256" key="1">
    <source>
        <dbReference type="ARBA" id="ARBA00022737"/>
    </source>
</evidence>
<dbReference type="Proteomes" id="UP000199584">
    <property type="component" value="Unassembled WGS sequence"/>
</dbReference>
<dbReference type="RefSeq" id="WP_165608352.1">
    <property type="nucleotide sequence ID" value="NZ_FOYM01000027.1"/>
</dbReference>
<dbReference type="InterPro" id="IPR051465">
    <property type="entry name" value="Cell_Envelope_Struct_Comp"/>
</dbReference>
<reference evidence="5" key="1">
    <citation type="submission" date="2016-10" db="EMBL/GenBank/DDBJ databases">
        <authorList>
            <person name="Varghese N."/>
            <person name="Submissions S."/>
        </authorList>
    </citation>
    <scope>NUCLEOTIDE SEQUENCE [LARGE SCALE GENOMIC DNA]</scope>
    <source>
        <strain evidence="5">DSM 3669</strain>
    </source>
</reference>
<name>A0A1I6E6F8_9FIRM</name>
<feature type="domain" description="SLH" evidence="3">
    <location>
        <begin position="37"/>
        <end position="100"/>
    </location>
</feature>
<sequence length="386" mass="44048">MKKKVVIIVITILLLVLLLSLPVRAETGQAPEPPVDNGRLFVDVDEDHWAYQPIKRLSDRNIIMGYPDGSYKPQKKVQRKEYALMLTSIAGLKPPVPEEHIYADVPAGVWYGPAVAAVRLYMPGSAGQDGQNYFHPDEDAARQDVISALVKALRVNYKQVDPRILQEKFADYKQIAQDVRLQVAWAVQNNLIRGFPDGTFRPREGITRAEVAAILYRAYFVDNSIKGLIQNKEVKPFTSSSPAYQNLTGLLNNKYGQLPTGAYQVEYFAREENYYDGEGLQVLYIFGRIDDVKYFRWEAEFAGVYDQVKEFNEAVALEAARMYPQKNILVMLGHSFTRYFDVSDIYDKKYLSKTGDGWRFERFYTGVLVKNGAIARVWVEDLLSKQ</sequence>